<dbReference type="InterPro" id="IPR011009">
    <property type="entry name" value="Kinase-like_dom_sf"/>
</dbReference>
<dbReference type="Proteomes" id="UP000070700">
    <property type="component" value="Unassembled WGS sequence"/>
</dbReference>
<name>A0A194WTG2_MOLSC</name>
<dbReference type="OrthoDB" id="2906425at2759"/>
<dbReference type="AlphaFoldDB" id="A0A194WTG2"/>
<evidence type="ECO:0000313" key="3">
    <source>
        <dbReference type="Proteomes" id="UP000070700"/>
    </source>
</evidence>
<organism evidence="2 3">
    <name type="scientific">Mollisia scopiformis</name>
    <name type="common">Conifer needle endophyte fungus</name>
    <name type="synonym">Phialocephala scopiformis</name>
    <dbReference type="NCBI Taxonomy" id="149040"/>
    <lineage>
        <taxon>Eukaryota</taxon>
        <taxon>Fungi</taxon>
        <taxon>Dikarya</taxon>
        <taxon>Ascomycota</taxon>
        <taxon>Pezizomycotina</taxon>
        <taxon>Leotiomycetes</taxon>
        <taxon>Helotiales</taxon>
        <taxon>Mollisiaceae</taxon>
        <taxon>Mollisia</taxon>
    </lineage>
</organism>
<dbReference type="InterPro" id="IPR051678">
    <property type="entry name" value="AGP_Transferase"/>
</dbReference>
<dbReference type="PANTHER" id="PTHR21310">
    <property type="entry name" value="AMINOGLYCOSIDE PHOSPHOTRANSFERASE-RELATED-RELATED"/>
    <property type="match status" value="1"/>
</dbReference>
<dbReference type="SUPFAM" id="SSF56112">
    <property type="entry name" value="Protein kinase-like (PK-like)"/>
    <property type="match status" value="1"/>
</dbReference>
<dbReference type="GeneID" id="28831216"/>
<proteinExistence type="predicted"/>
<dbReference type="STRING" id="149040.A0A194WTG2"/>
<evidence type="ECO:0000256" key="1">
    <source>
        <dbReference type="SAM" id="MobiDB-lite"/>
    </source>
</evidence>
<feature type="region of interest" description="Disordered" evidence="1">
    <location>
        <begin position="1"/>
        <end position="37"/>
    </location>
</feature>
<dbReference type="KEGG" id="psco:LY89DRAFT_759951"/>
<sequence>MRTKQTKTTSKRTEPSKSKKPFKSTVKPTQEVAPSDQKAHLWEIKSPCAEPTGQWPKGVSSCNDGSWRKTITWLLTKVKDFISKRKGGCVLDIPPGNCVKFGAQVHLSEAFALRLVAEKTTIPVPRVLSAFIKDGSTYIVMEKINGITLEDAWGKMPDAERRLVMAELKDYFEQLRKIPHPRPGTICTAAADDHALYDLRIFHGDRGFGPFRARRTSIYSFGTVIRAGNQLERTTWRL</sequence>
<keyword evidence="3" id="KW-1185">Reference proteome</keyword>
<gene>
    <name evidence="2" type="ORF">LY89DRAFT_759951</name>
</gene>
<dbReference type="EMBL" id="KQ947428">
    <property type="protein sequence ID" value="KUJ10959.1"/>
    <property type="molecule type" value="Genomic_DNA"/>
</dbReference>
<accession>A0A194WTG2</accession>
<dbReference type="PANTHER" id="PTHR21310:SF15">
    <property type="entry name" value="AMINOGLYCOSIDE PHOSPHOTRANSFERASE DOMAIN-CONTAINING PROTEIN"/>
    <property type="match status" value="1"/>
</dbReference>
<evidence type="ECO:0000313" key="2">
    <source>
        <dbReference type="EMBL" id="KUJ10959.1"/>
    </source>
</evidence>
<dbReference type="InParanoid" id="A0A194WTG2"/>
<reference evidence="2 3" key="1">
    <citation type="submission" date="2015-10" db="EMBL/GenBank/DDBJ databases">
        <title>Full genome of DAOMC 229536 Phialocephala scopiformis, a fungal endophyte of spruce producing the potent anti-insectan compound rugulosin.</title>
        <authorList>
            <consortium name="DOE Joint Genome Institute"/>
            <person name="Walker A.K."/>
            <person name="Frasz S.L."/>
            <person name="Seifert K.A."/>
            <person name="Miller J.D."/>
            <person name="Mondo S.J."/>
            <person name="Labutti K."/>
            <person name="Lipzen A."/>
            <person name="Dockter R."/>
            <person name="Kennedy M."/>
            <person name="Grigoriev I.V."/>
            <person name="Spatafora J.W."/>
        </authorList>
    </citation>
    <scope>NUCLEOTIDE SEQUENCE [LARGE SCALE GENOMIC DNA]</scope>
    <source>
        <strain evidence="2 3">CBS 120377</strain>
    </source>
</reference>
<protein>
    <recommendedName>
        <fullName evidence="4">Aminoglycoside phosphotransferase domain-containing protein</fullName>
    </recommendedName>
</protein>
<dbReference type="RefSeq" id="XP_018065314.1">
    <property type="nucleotide sequence ID" value="XM_018221490.1"/>
</dbReference>
<evidence type="ECO:0008006" key="4">
    <source>
        <dbReference type="Google" id="ProtNLM"/>
    </source>
</evidence>